<dbReference type="Gene3D" id="3.30.450.180">
    <property type="match status" value="1"/>
</dbReference>
<dbReference type="SUPFAM" id="SSF47413">
    <property type="entry name" value="lambda repressor-like DNA-binding domains"/>
    <property type="match status" value="1"/>
</dbReference>
<dbReference type="InterPro" id="IPR001387">
    <property type="entry name" value="Cro/C1-type_HTH"/>
</dbReference>
<dbReference type="Pfam" id="PF17765">
    <property type="entry name" value="MLTR_LBD"/>
    <property type="match status" value="1"/>
</dbReference>
<proteinExistence type="predicted"/>
<keyword evidence="3" id="KW-1185">Reference proteome</keyword>
<dbReference type="Gene3D" id="1.10.260.40">
    <property type="entry name" value="lambda repressor-like DNA-binding domains"/>
    <property type="match status" value="1"/>
</dbReference>
<protein>
    <submittedName>
        <fullName evidence="2">XRE family transcriptional regulator</fullName>
    </submittedName>
</protein>
<accession>A0A3A9YIU3</accession>
<dbReference type="CDD" id="cd00093">
    <property type="entry name" value="HTH_XRE"/>
    <property type="match status" value="1"/>
</dbReference>
<dbReference type="OrthoDB" id="3608749at2"/>
<dbReference type="Pfam" id="PF13560">
    <property type="entry name" value="HTH_31"/>
    <property type="match status" value="1"/>
</dbReference>
<evidence type="ECO:0000313" key="3">
    <source>
        <dbReference type="Proteomes" id="UP000272474"/>
    </source>
</evidence>
<dbReference type="PANTHER" id="PTHR35010">
    <property type="entry name" value="BLL4672 PROTEIN-RELATED"/>
    <property type="match status" value="1"/>
</dbReference>
<dbReference type="InterPro" id="IPR010982">
    <property type="entry name" value="Lambda_DNA-bd_dom_sf"/>
</dbReference>
<dbReference type="Proteomes" id="UP000272474">
    <property type="component" value="Unassembled WGS sequence"/>
</dbReference>
<sequence>MSARTQSLIDLGRFLRNRRERIQPDHVGLPAGPRRRTRGLRREEVAVLAGLSPTWYTYLEQGRDIRASSEVLESLTRVLRLDEDERKYFYLLAHGRNPPVSAEAKAVLADVAADRVIGAMQGADQPVYADNLYGDVVAWNDAAAQWYTDFSRLPDGRRNMLWWVFSDPAARERLVHWAQDAQDIVARFRLASAMRPRDHRFAELFEALWEASEDFRRHWSAHEVKENHPRVRELRTPGGHTRQFELVVMRMTDCFHSVVLHMPVPDA</sequence>
<comment type="caution">
    <text evidence="2">The sequence shown here is derived from an EMBL/GenBank/DDBJ whole genome shotgun (WGS) entry which is preliminary data.</text>
</comment>
<name>A0A3A9YIU3_9ACTN</name>
<dbReference type="EMBL" id="RBAL01000032">
    <property type="protein sequence ID" value="RKN36713.1"/>
    <property type="molecule type" value="Genomic_DNA"/>
</dbReference>
<gene>
    <name evidence="2" type="ORF">D7294_30025</name>
</gene>
<organism evidence="2 3">
    <name type="scientific">Streptomyces hoynatensis</name>
    <dbReference type="NCBI Taxonomy" id="1141874"/>
    <lineage>
        <taxon>Bacteria</taxon>
        <taxon>Bacillati</taxon>
        <taxon>Actinomycetota</taxon>
        <taxon>Actinomycetes</taxon>
        <taxon>Kitasatosporales</taxon>
        <taxon>Streptomycetaceae</taxon>
        <taxon>Streptomyces</taxon>
    </lineage>
</organism>
<dbReference type="SMART" id="SM00530">
    <property type="entry name" value="HTH_XRE"/>
    <property type="match status" value="1"/>
</dbReference>
<evidence type="ECO:0000259" key="1">
    <source>
        <dbReference type="SMART" id="SM00530"/>
    </source>
</evidence>
<dbReference type="GO" id="GO:0003677">
    <property type="term" value="F:DNA binding"/>
    <property type="evidence" value="ECO:0007669"/>
    <property type="project" value="InterPro"/>
</dbReference>
<dbReference type="AlphaFoldDB" id="A0A3A9YIU3"/>
<evidence type="ECO:0000313" key="2">
    <source>
        <dbReference type="EMBL" id="RKN36713.1"/>
    </source>
</evidence>
<dbReference type="InterPro" id="IPR041413">
    <property type="entry name" value="MLTR_LBD"/>
</dbReference>
<reference evidence="2 3" key="1">
    <citation type="journal article" date="2014" name="Int. J. Syst. Evol. Microbiol.">
        <title>Streptomyces hoynatensis sp. nov., isolated from deep marine sediment.</title>
        <authorList>
            <person name="Veyisoglu A."/>
            <person name="Sahin N."/>
        </authorList>
    </citation>
    <scope>NUCLEOTIDE SEQUENCE [LARGE SCALE GENOMIC DNA]</scope>
    <source>
        <strain evidence="2 3">KCTC 29097</strain>
    </source>
</reference>
<dbReference type="RefSeq" id="WP_120684970.1">
    <property type="nucleotide sequence ID" value="NZ_RBAL01000032.1"/>
</dbReference>
<feature type="domain" description="HTH cro/C1-type" evidence="1">
    <location>
        <begin position="14"/>
        <end position="86"/>
    </location>
</feature>